<dbReference type="InterPro" id="IPR001708">
    <property type="entry name" value="YidC/ALB3/OXA1/COX18"/>
</dbReference>
<keyword evidence="4 13" id="KW-0813">Transport</keyword>
<dbReference type="Gene3D" id="2.70.98.90">
    <property type="match status" value="1"/>
</dbReference>
<evidence type="ECO:0000256" key="9">
    <source>
        <dbReference type="ARBA" id="ARBA00023136"/>
    </source>
</evidence>
<dbReference type="NCBIfam" id="TIGR03593">
    <property type="entry name" value="yidC_nterm"/>
    <property type="match status" value="1"/>
</dbReference>
<organism evidence="17 18">
    <name type="scientific">Rhodoblastus sphagnicola</name>
    <dbReference type="NCBI Taxonomy" id="333368"/>
    <lineage>
        <taxon>Bacteria</taxon>
        <taxon>Pseudomonadati</taxon>
        <taxon>Pseudomonadota</taxon>
        <taxon>Alphaproteobacteria</taxon>
        <taxon>Hyphomicrobiales</taxon>
        <taxon>Rhodoblastaceae</taxon>
        <taxon>Rhodoblastus</taxon>
    </lineage>
</organism>
<keyword evidence="6 13" id="KW-0812">Transmembrane</keyword>
<dbReference type="AlphaFoldDB" id="A0A2S6NBN8"/>
<feature type="transmembrane region" description="Helical" evidence="13">
    <location>
        <begin position="549"/>
        <end position="569"/>
    </location>
</feature>
<accession>A0A2S6NBN8</accession>
<keyword evidence="18" id="KW-1185">Reference proteome</keyword>
<name>A0A2S6NBN8_9HYPH</name>
<gene>
    <name evidence="13" type="primary">yidC</name>
    <name evidence="17" type="ORF">CCR94_07510</name>
</gene>
<feature type="transmembrane region" description="Helical" evidence="13">
    <location>
        <begin position="508"/>
        <end position="528"/>
    </location>
</feature>
<dbReference type="RefSeq" id="WP_104507258.1">
    <property type="nucleotide sequence ID" value="NZ_JACIGC010000016.1"/>
</dbReference>
<evidence type="ECO:0000259" key="15">
    <source>
        <dbReference type="Pfam" id="PF02096"/>
    </source>
</evidence>
<dbReference type="HAMAP" id="MF_01810">
    <property type="entry name" value="YidC_type1"/>
    <property type="match status" value="1"/>
</dbReference>
<comment type="caution">
    <text evidence="17">The sequence shown here is derived from an EMBL/GenBank/DDBJ whole genome shotgun (WGS) entry which is preliminary data.</text>
</comment>
<evidence type="ECO:0000313" key="18">
    <source>
        <dbReference type="Proteomes" id="UP000239089"/>
    </source>
</evidence>
<evidence type="ECO:0000256" key="8">
    <source>
        <dbReference type="ARBA" id="ARBA00022989"/>
    </source>
</evidence>
<dbReference type="InterPro" id="IPR028053">
    <property type="entry name" value="Membr_insert_YidC_N"/>
</dbReference>
<dbReference type="PANTHER" id="PTHR12428">
    <property type="entry name" value="OXA1"/>
    <property type="match status" value="1"/>
</dbReference>
<comment type="subcellular location">
    <subcellularLocation>
        <location evidence="1">Cell inner membrane</location>
        <topology evidence="1">Multi-pass membrane protein</topology>
    </subcellularLocation>
    <subcellularLocation>
        <location evidence="13">Cell membrane</location>
        <topology evidence="13">Multi-pass membrane protein</topology>
    </subcellularLocation>
</comment>
<dbReference type="InterPro" id="IPR019998">
    <property type="entry name" value="Membr_insert_YidC"/>
</dbReference>
<protein>
    <recommendedName>
        <fullName evidence="3 13">Membrane protein insertase YidC</fullName>
    </recommendedName>
    <alternativeName>
        <fullName evidence="12 13">Foldase YidC</fullName>
    </alternativeName>
    <alternativeName>
        <fullName evidence="11 13">Membrane integrase YidC</fullName>
    </alternativeName>
    <alternativeName>
        <fullName evidence="13">Membrane protein YidC</fullName>
    </alternativeName>
</protein>
<feature type="domain" description="Membrane insertase YidC/Oxa/ALB C-terminal" evidence="15">
    <location>
        <begin position="380"/>
        <end position="583"/>
    </location>
</feature>
<keyword evidence="5 13" id="KW-1003">Cell membrane</keyword>
<feature type="transmembrane region" description="Helical" evidence="13">
    <location>
        <begin position="7"/>
        <end position="26"/>
    </location>
</feature>
<keyword evidence="7 13" id="KW-0653">Protein transport</keyword>
<evidence type="ECO:0000256" key="11">
    <source>
        <dbReference type="ARBA" id="ARBA00033245"/>
    </source>
</evidence>
<evidence type="ECO:0000256" key="14">
    <source>
        <dbReference type="SAM" id="MobiDB-lite"/>
    </source>
</evidence>
<dbReference type="CDD" id="cd20070">
    <property type="entry name" value="5TM_YidC_Alb3"/>
    <property type="match status" value="1"/>
</dbReference>
<evidence type="ECO:0000256" key="1">
    <source>
        <dbReference type="ARBA" id="ARBA00004429"/>
    </source>
</evidence>
<evidence type="ECO:0000256" key="13">
    <source>
        <dbReference type="HAMAP-Rule" id="MF_01810"/>
    </source>
</evidence>
<feature type="compositionally biased region" description="Low complexity" evidence="14">
    <location>
        <begin position="61"/>
        <end position="70"/>
    </location>
</feature>
<dbReference type="Pfam" id="PF14849">
    <property type="entry name" value="YidC_periplas"/>
    <property type="match status" value="1"/>
</dbReference>
<evidence type="ECO:0000256" key="4">
    <source>
        <dbReference type="ARBA" id="ARBA00022448"/>
    </source>
</evidence>
<feature type="region of interest" description="Disordered" evidence="14">
    <location>
        <begin position="37"/>
        <end position="73"/>
    </location>
</feature>
<evidence type="ECO:0000256" key="2">
    <source>
        <dbReference type="ARBA" id="ARBA00010527"/>
    </source>
</evidence>
<keyword evidence="9 13" id="KW-0472">Membrane</keyword>
<feature type="domain" description="Membrane insertase YidC N-terminal" evidence="16">
    <location>
        <begin position="83"/>
        <end position="369"/>
    </location>
</feature>
<evidence type="ECO:0000256" key="7">
    <source>
        <dbReference type="ARBA" id="ARBA00022927"/>
    </source>
</evidence>
<dbReference type="InterPro" id="IPR028055">
    <property type="entry name" value="YidC/Oxa/ALB_C"/>
</dbReference>
<dbReference type="GO" id="GO:0051205">
    <property type="term" value="P:protein insertion into membrane"/>
    <property type="evidence" value="ECO:0007669"/>
    <property type="project" value="TreeGrafter"/>
</dbReference>
<dbReference type="NCBIfam" id="NF002353">
    <property type="entry name" value="PRK01318.1-4"/>
    <property type="match status" value="1"/>
</dbReference>
<reference evidence="17 18" key="1">
    <citation type="journal article" date="2018" name="Arch. Microbiol.">
        <title>New insights into the metabolic potential of the phototrophic purple bacterium Rhodopila globiformis DSM 161(T) from its draft genome sequence and evidence for a vanadium-dependent nitrogenase.</title>
        <authorList>
            <person name="Imhoff J.F."/>
            <person name="Rahn T."/>
            <person name="Kunzel S."/>
            <person name="Neulinger S.C."/>
        </authorList>
    </citation>
    <scope>NUCLEOTIDE SEQUENCE [LARGE SCALE GENOMIC DNA]</scope>
    <source>
        <strain evidence="17 18">DSM 16996</strain>
    </source>
</reference>
<evidence type="ECO:0000256" key="10">
    <source>
        <dbReference type="ARBA" id="ARBA00023186"/>
    </source>
</evidence>
<comment type="similarity">
    <text evidence="2 13">Belongs to the OXA1/ALB3/YidC family. Type 1 subfamily.</text>
</comment>
<evidence type="ECO:0000256" key="12">
    <source>
        <dbReference type="ARBA" id="ARBA00033342"/>
    </source>
</evidence>
<dbReference type="GO" id="GO:0015031">
    <property type="term" value="P:protein transport"/>
    <property type="evidence" value="ECO:0007669"/>
    <property type="project" value="UniProtKB-KW"/>
</dbReference>
<dbReference type="PRINTS" id="PR00701">
    <property type="entry name" value="60KDINNERMP"/>
</dbReference>
<dbReference type="PRINTS" id="PR01900">
    <property type="entry name" value="YIDCPROTEIN"/>
</dbReference>
<dbReference type="Pfam" id="PF02096">
    <property type="entry name" value="60KD_IMP"/>
    <property type="match status" value="1"/>
</dbReference>
<evidence type="ECO:0000256" key="6">
    <source>
        <dbReference type="ARBA" id="ARBA00022692"/>
    </source>
</evidence>
<feature type="transmembrane region" description="Helical" evidence="13">
    <location>
        <begin position="373"/>
        <end position="399"/>
    </location>
</feature>
<dbReference type="OrthoDB" id="9780552at2"/>
<dbReference type="GO" id="GO:0032977">
    <property type="term" value="F:membrane insertase activity"/>
    <property type="evidence" value="ECO:0007669"/>
    <property type="project" value="InterPro"/>
</dbReference>
<dbReference type="GO" id="GO:0005886">
    <property type="term" value="C:plasma membrane"/>
    <property type="evidence" value="ECO:0007669"/>
    <property type="project" value="UniProtKB-SubCell"/>
</dbReference>
<dbReference type="Proteomes" id="UP000239089">
    <property type="component" value="Unassembled WGS sequence"/>
</dbReference>
<dbReference type="CDD" id="cd19961">
    <property type="entry name" value="EcYidC-like_peri"/>
    <property type="match status" value="1"/>
</dbReference>
<evidence type="ECO:0000256" key="3">
    <source>
        <dbReference type="ARBA" id="ARBA00015325"/>
    </source>
</evidence>
<dbReference type="InterPro" id="IPR038221">
    <property type="entry name" value="YidC_periplasmic_sf"/>
</dbReference>
<dbReference type="PANTHER" id="PTHR12428:SF65">
    <property type="entry name" value="CYTOCHROME C OXIDASE ASSEMBLY PROTEIN COX18, MITOCHONDRIAL"/>
    <property type="match status" value="1"/>
</dbReference>
<evidence type="ECO:0000259" key="16">
    <source>
        <dbReference type="Pfam" id="PF14849"/>
    </source>
</evidence>
<evidence type="ECO:0000313" key="17">
    <source>
        <dbReference type="EMBL" id="PPQ32040.1"/>
    </source>
</evidence>
<dbReference type="NCBIfam" id="TIGR03592">
    <property type="entry name" value="yidC_oxa1_cterm"/>
    <property type="match status" value="1"/>
</dbReference>
<comment type="subunit">
    <text evidence="13">Interacts with the Sec translocase complex via SecD. Specifically interacts with transmembrane segments of nascent integral membrane proteins during membrane integration.</text>
</comment>
<sequence length="603" mass="66606">MQNDQKNILLAMALSLMVIVGWNYFFATPKVQQARQTQSQLEQLGAKPQATPDPAAPTPEPGAAAPQQPAGVTRAEALAASPRIVIDTQKLSGTLALKGARLDDLSLKAYRETTDPSSPNIVLLSPSGAPDGYFLDLNYVAPRGATVDLPKSDSLWKADAERLTEATPVTLTFDNGKGLVIKRKVSVDENYMFTVADTLENHGKEGVSFFSDASATRQGEPKTSGYAVLHEGFIGVIGAEQASTELTYAQIAKETNKAKVLPVDAYATGGWLGFTDKYWATAIIPDAGQSYKGWFREFAGAKPQYQTDAFGEAKTLAPGETLTLSTRVFAGAKESKVLSHYQNDLGVSKFDMLIDWGWFHFITRPMFWLLENLFNLVGNFGVAILLITLIVKALFFPLANKSYASMAKMKVIQPKMKAIQERFADDKQKQQEEMMKLYRTEKVNPVSGCLPVLLQIPVFFSLYKVLFVSIEMRQAPFFGWIQDLSAPDPTNVFNLFGLLAVDPTTLPVFGHLLHLGIWPLIMGVSMWVQMKMNPEPADPVQKTMFAWMPVIFTFMLGSFPAGLVIYWTWNNLLSVSQQGLIMKRAGVKIELLGNLRNTFGKKD</sequence>
<evidence type="ECO:0000256" key="5">
    <source>
        <dbReference type="ARBA" id="ARBA00022475"/>
    </source>
</evidence>
<dbReference type="InterPro" id="IPR047196">
    <property type="entry name" value="YidC_ALB_C"/>
</dbReference>
<comment type="function">
    <text evidence="13">Required for the insertion and/or proper folding and/or complex formation of integral membrane proteins into the membrane. Involved in integration of membrane proteins that insert both dependently and independently of the Sec translocase complex, as well as at least some lipoproteins. Aids folding of multispanning membrane proteins.</text>
</comment>
<proteinExistence type="inferred from homology"/>
<keyword evidence="10 13" id="KW-0143">Chaperone</keyword>
<keyword evidence="8 13" id="KW-1133">Transmembrane helix</keyword>
<dbReference type="EMBL" id="NHSJ01000045">
    <property type="protein sequence ID" value="PPQ32040.1"/>
    <property type="molecule type" value="Genomic_DNA"/>
</dbReference>